<evidence type="ECO:0000256" key="5">
    <source>
        <dbReference type="ARBA" id="ARBA00023136"/>
    </source>
</evidence>
<feature type="transmembrane region" description="Helical" evidence="7">
    <location>
        <begin position="383"/>
        <end position="402"/>
    </location>
</feature>
<dbReference type="Proteomes" id="UP001202328">
    <property type="component" value="Unassembled WGS sequence"/>
</dbReference>
<evidence type="ECO:0000256" key="3">
    <source>
        <dbReference type="ARBA" id="ARBA00022692"/>
    </source>
</evidence>
<feature type="transmembrane region" description="Helical" evidence="7">
    <location>
        <begin position="338"/>
        <end position="356"/>
    </location>
</feature>
<gene>
    <name evidence="9" type="ORF">MKW98_005483</name>
</gene>
<reference evidence="9" key="1">
    <citation type="submission" date="2022-04" db="EMBL/GenBank/DDBJ databases">
        <title>A functionally conserved STORR gene fusion in Papaver species that diverged 16.8 million years ago.</title>
        <authorList>
            <person name="Catania T."/>
        </authorList>
    </citation>
    <scope>NUCLEOTIDE SEQUENCE</scope>
    <source>
        <strain evidence="9">S-188037</strain>
    </source>
</reference>
<organism evidence="9 10">
    <name type="scientific">Papaver atlanticum</name>
    <dbReference type="NCBI Taxonomy" id="357466"/>
    <lineage>
        <taxon>Eukaryota</taxon>
        <taxon>Viridiplantae</taxon>
        <taxon>Streptophyta</taxon>
        <taxon>Embryophyta</taxon>
        <taxon>Tracheophyta</taxon>
        <taxon>Spermatophyta</taxon>
        <taxon>Magnoliopsida</taxon>
        <taxon>Ranunculales</taxon>
        <taxon>Papaveraceae</taxon>
        <taxon>Papaveroideae</taxon>
        <taxon>Papaver</taxon>
    </lineage>
</organism>
<dbReference type="InterPro" id="IPR000620">
    <property type="entry name" value="EamA_dom"/>
</dbReference>
<evidence type="ECO:0000256" key="2">
    <source>
        <dbReference type="ARBA" id="ARBA00007635"/>
    </source>
</evidence>
<feature type="transmembrane region" description="Helical" evidence="7">
    <location>
        <begin position="479"/>
        <end position="499"/>
    </location>
</feature>
<proteinExistence type="inferred from homology"/>
<protein>
    <recommendedName>
        <fullName evidence="8">DCD domain-containing protein</fullName>
    </recommendedName>
</protein>
<feature type="transmembrane region" description="Helical" evidence="7">
    <location>
        <begin position="453"/>
        <end position="472"/>
    </location>
</feature>
<dbReference type="InterPro" id="IPR030184">
    <property type="entry name" value="WAT1-related"/>
</dbReference>
<feature type="transmembrane region" description="Helical" evidence="7">
    <location>
        <begin position="505"/>
        <end position="524"/>
    </location>
</feature>
<dbReference type="GO" id="GO:0016020">
    <property type="term" value="C:membrane"/>
    <property type="evidence" value="ECO:0007669"/>
    <property type="project" value="UniProtKB-SubCell"/>
</dbReference>
<evidence type="ECO:0000313" key="10">
    <source>
        <dbReference type="Proteomes" id="UP001202328"/>
    </source>
</evidence>
<evidence type="ECO:0000256" key="7">
    <source>
        <dbReference type="SAM" id="Phobius"/>
    </source>
</evidence>
<keyword evidence="10" id="KW-1185">Reference proteome</keyword>
<dbReference type="Pfam" id="PF00892">
    <property type="entry name" value="EamA"/>
    <property type="match status" value="2"/>
</dbReference>
<feature type="transmembrane region" description="Helical" evidence="7">
    <location>
        <begin position="273"/>
        <end position="293"/>
    </location>
</feature>
<sequence length="550" mass="60132">MVRNSNSSLVIIRYAIEENYHGSKFQQKLSDHQVKKLFALFHPLGGPPVPVLGAPPQHFPPVKIYQGQRPPRLPPPKDPYASVAHHHGHHNPPPPASGTYSRDNVLIPAHNPYTRVASNAAAAYASSHALPEAQHFVSPHMPVHHAPHKLVYDASSHTLPPLHQTPPPLSRDASSQAFVPAASHNVAPSYATPPVSYDPSSQVSVPEASVLGPAYWEAVAHEVQVQRMAKWQLAINDNMKMSILIAYRSIFGAAFIIPIALIKEKNVRPKLTWTILFQAFFCGLLGLTIPQNLYTASMNLTSATIPAAMANLSPAMTFILAIIFRLEELKLGTTEGKLKVLGTTIGIGGAMLVTFYKGVDIPMWQTHFLHVGHHQGPATDRPVLGSLLAILSYVAYSSWLIIQTKMSQKYPCQYSCTALVLSMAAIQAVVFALCTEREWSQWRLGCNIRLYTALYAGIVHSGVTTTLIAWCVNVRGPLFVSIFNPVGLVLVAFAATILLNEKLHLGTVIGSVLIAMGLYFVLWGKSKEMKKMMKCSSESEAMKVVVSAHP</sequence>
<evidence type="ECO:0000256" key="4">
    <source>
        <dbReference type="ARBA" id="ARBA00022989"/>
    </source>
</evidence>
<dbReference type="EMBL" id="JAJJMB010004448">
    <property type="protein sequence ID" value="KAI3942971.1"/>
    <property type="molecule type" value="Genomic_DNA"/>
</dbReference>
<evidence type="ECO:0000256" key="6">
    <source>
        <dbReference type="SAM" id="MobiDB-lite"/>
    </source>
</evidence>
<comment type="caution">
    <text evidence="9">The sequence shown here is derived from an EMBL/GenBank/DDBJ whole genome shotgun (WGS) entry which is preliminary data.</text>
</comment>
<dbReference type="InterPro" id="IPR037185">
    <property type="entry name" value="EmrE-like"/>
</dbReference>
<feature type="transmembrane region" description="Helical" evidence="7">
    <location>
        <begin position="414"/>
        <end position="433"/>
    </location>
</feature>
<feature type="transmembrane region" description="Helical" evidence="7">
    <location>
        <begin position="241"/>
        <end position="261"/>
    </location>
</feature>
<evidence type="ECO:0000259" key="8">
    <source>
        <dbReference type="PROSITE" id="PS51222"/>
    </source>
</evidence>
<feature type="transmembrane region" description="Helical" evidence="7">
    <location>
        <begin position="305"/>
        <end position="326"/>
    </location>
</feature>
<dbReference type="AlphaFoldDB" id="A0AAD4T694"/>
<dbReference type="PROSITE" id="PS51222">
    <property type="entry name" value="DCD"/>
    <property type="match status" value="1"/>
</dbReference>
<feature type="region of interest" description="Disordered" evidence="6">
    <location>
        <begin position="64"/>
        <end position="101"/>
    </location>
</feature>
<evidence type="ECO:0000256" key="1">
    <source>
        <dbReference type="ARBA" id="ARBA00004141"/>
    </source>
</evidence>
<keyword evidence="4 7" id="KW-1133">Transmembrane helix</keyword>
<comment type="subcellular location">
    <subcellularLocation>
        <location evidence="1">Membrane</location>
        <topology evidence="1">Multi-pass membrane protein</topology>
    </subcellularLocation>
</comment>
<feature type="region of interest" description="Disordered" evidence="6">
    <location>
        <begin position="156"/>
        <end position="177"/>
    </location>
</feature>
<dbReference type="PANTHER" id="PTHR31218">
    <property type="entry name" value="WAT1-RELATED PROTEIN"/>
    <property type="match status" value="1"/>
</dbReference>
<keyword evidence="5 7" id="KW-0472">Membrane</keyword>
<comment type="similarity">
    <text evidence="2">Belongs to the drug/metabolite transporter (DMT) superfamily. Plant drug/metabolite exporter (P-DME) (TC 2.A.7.4) family.</text>
</comment>
<name>A0AAD4T694_9MAGN</name>
<accession>A0AAD4T694</accession>
<dbReference type="InterPro" id="IPR013989">
    <property type="entry name" value="Dev_and_cell_death_domain"/>
</dbReference>
<keyword evidence="3 7" id="KW-0812">Transmembrane</keyword>
<dbReference type="GO" id="GO:0022857">
    <property type="term" value="F:transmembrane transporter activity"/>
    <property type="evidence" value="ECO:0007669"/>
    <property type="project" value="InterPro"/>
</dbReference>
<feature type="domain" description="DCD" evidence="8">
    <location>
        <begin position="1"/>
        <end position="43"/>
    </location>
</feature>
<evidence type="ECO:0000313" key="9">
    <source>
        <dbReference type="EMBL" id="KAI3942971.1"/>
    </source>
</evidence>
<dbReference type="SUPFAM" id="SSF103481">
    <property type="entry name" value="Multidrug resistance efflux transporter EmrE"/>
    <property type="match status" value="2"/>
</dbReference>